<feature type="transmembrane region" description="Helical" evidence="1">
    <location>
        <begin position="72"/>
        <end position="93"/>
    </location>
</feature>
<dbReference type="OrthoDB" id="214866at2157"/>
<reference evidence="2 3" key="1">
    <citation type="journal article" date="2014" name="PLoS Genet.">
        <title>Phylogenetically driven sequencing of extremely halophilic archaea reveals strategies for static and dynamic osmo-response.</title>
        <authorList>
            <person name="Becker E.A."/>
            <person name="Seitzer P.M."/>
            <person name="Tritt A."/>
            <person name="Larsen D."/>
            <person name="Krusor M."/>
            <person name="Yao A.I."/>
            <person name="Wu D."/>
            <person name="Madern D."/>
            <person name="Eisen J.A."/>
            <person name="Darling A.E."/>
            <person name="Facciotti M.T."/>
        </authorList>
    </citation>
    <scope>NUCLEOTIDE SEQUENCE [LARGE SCALE GENOMIC DNA]</scope>
    <source>
        <strain evidence="2 3">100A6</strain>
    </source>
</reference>
<proteinExistence type="predicted"/>
<keyword evidence="1" id="KW-1133">Transmembrane helix</keyword>
<keyword evidence="1" id="KW-0812">Transmembrane</keyword>
<evidence type="ECO:0000256" key="1">
    <source>
        <dbReference type="SAM" id="Phobius"/>
    </source>
</evidence>
<protein>
    <submittedName>
        <fullName evidence="2">Uncharacterized protein</fullName>
    </submittedName>
</protein>
<dbReference type="eggNOG" id="arCOG06265">
    <property type="taxonomic scope" value="Archaea"/>
</dbReference>
<sequence>MNASRVAPVVGIVGCLAVLVALVVPYLTTEAGAAGTYYATGAISPLVGGLFAVVAVVVFAAGRAGRTDPATAAGVTLVFGIVVALVSLVWALTVPEAVVFQLSTDSALEYHRWVLALCSLVIPASGVWYARTLGLV</sequence>
<evidence type="ECO:0000313" key="3">
    <source>
        <dbReference type="Proteomes" id="UP000011566"/>
    </source>
</evidence>
<dbReference type="Proteomes" id="UP000011566">
    <property type="component" value="Unassembled WGS sequence"/>
</dbReference>
<dbReference type="AlphaFoldDB" id="M0LRI8"/>
<name>M0LRI8_9EURY</name>
<feature type="transmembrane region" description="Helical" evidence="1">
    <location>
        <begin position="113"/>
        <end position="130"/>
    </location>
</feature>
<evidence type="ECO:0000313" key="2">
    <source>
        <dbReference type="EMBL" id="EMA35713.1"/>
    </source>
</evidence>
<dbReference type="PATRIC" id="fig|1132509.6.peg.3764"/>
<feature type="transmembrane region" description="Helical" evidence="1">
    <location>
        <begin position="7"/>
        <end position="27"/>
    </location>
</feature>
<organism evidence="2 3">
    <name type="scientific">Halococcus hamelinensis 100A6</name>
    <dbReference type="NCBI Taxonomy" id="1132509"/>
    <lineage>
        <taxon>Archaea</taxon>
        <taxon>Methanobacteriati</taxon>
        <taxon>Methanobacteriota</taxon>
        <taxon>Stenosarchaea group</taxon>
        <taxon>Halobacteria</taxon>
        <taxon>Halobacteriales</taxon>
        <taxon>Halococcaceae</taxon>
        <taxon>Halococcus</taxon>
    </lineage>
</organism>
<gene>
    <name evidence="2" type="ORF">C447_16184</name>
</gene>
<comment type="caution">
    <text evidence="2">The sequence shown here is derived from an EMBL/GenBank/DDBJ whole genome shotgun (WGS) entry which is preliminary data.</text>
</comment>
<keyword evidence="1" id="KW-0472">Membrane</keyword>
<dbReference type="Pfam" id="PF24416">
    <property type="entry name" value="DUF7548"/>
    <property type="match status" value="1"/>
</dbReference>
<dbReference type="RefSeq" id="WP_007695758.1">
    <property type="nucleotide sequence ID" value="NZ_AJRK01000434.1"/>
</dbReference>
<dbReference type="InterPro" id="IPR055970">
    <property type="entry name" value="DUF7548"/>
</dbReference>
<keyword evidence="3" id="KW-1185">Reference proteome</keyword>
<accession>M0LRI8</accession>
<dbReference type="EMBL" id="AOMB01000043">
    <property type="protein sequence ID" value="EMA35713.1"/>
    <property type="molecule type" value="Genomic_DNA"/>
</dbReference>
<feature type="transmembrane region" description="Helical" evidence="1">
    <location>
        <begin position="39"/>
        <end position="60"/>
    </location>
</feature>